<dbReference type="HOGENOM" id="CLU_1009686_0_0_1"/>
<dbReference type="Pfam" id="PF00106">
    <property type="entry name" value="adh_short"/>
    <property type="match status" value="1"/>
</dbReference>
<evidence type="ECO:0000313" key="1">
    <source>
        <dbReference type="EMBL" id="ABO93798.1"/>
    </source>
</evidence>
<dbReference type="OrthoDB" id="10431107at2759"/>
<sequence>MLLQLGYRRCFASVVHAQTESVTYFLADACHGVGFTLAKSILGKSPMTKLAAATQSTACAQEFKNAFWDGDRLITSSFDLTDQRQLENFVSRSKYSLGDDVQVLLANVGELPSRWQRQFLTTPLIGDTIASEWIRLCKDVAAVGILLKTILPSMMAAPTLIGRRKVVAIFSHQSPRASAVNAVAFKVANAALDELVRSTSVELARNAAQSEFVVVKVSTPILADRGAQLEWCTEVSKQIDRLRKDESFALQYDGQSLPIPGYPAQIDTFGYDSNVM</sequence>
<gene>
    <name evidence="1" type="ORF">OSTLU_92127</name>
</gene>
<dbReference type="Proteomes" id="UP000001568">
    <property type="component" value="Chromosome 1"/>
</dbReference>
<dbReference type="AlphaFoldDB" id="A4RR42"/>
<reference evidence="1 2" key="1">
    <citation type="journal article" date="2007" name="Proc. Natl. Acad. Sci. U.S.A.">
        <title>The tiny eukaryote Ostreococcus provides genomic insights into the paradox of plankton speciation.</title>
        <authorList>
            <person name="Palenik B."/>
            <person name="Grimwood J."/>
            <person name="Aerts A."/>
            <person name="Rouze P."/>
            <person name="Salamov A."/>
            <person name="Putnam N."/>
            <person name="Dupont C."/>
            <person name="Jorgensen R."/>
            <person name="Derelle E."/>
            <person name="Rombauts S."/>
            <person name="Zhou K."/>
            <person name="Otillar R."/>
            <person name="Merchant S.S."/>
            <person name="Podell S."/>
            <person name="Gaasterland T."/>
            <person name="Napoli C."/>
            <person name="Gendler K."/>
            <person name="Manuell A."/>
            <person name="Tai V."/>
            <person name="Vallon O."/>
            <person name="Piganeau G."/>
            <person name="Jancek S."/>
            <person name="Heijde M."/>
            <person name="Jabbari K."/>
            <person name="Bowler C."/>
            <person name="Lohr M."/>
            <person name="Robbens S."/>
            <person name="Werner G."/>
            <person name="Dubchak I."/>
            <person name="Pazour G.J."/>
            <person name="Ren Q."/>
            <person name="Paulsen I."/>
            <person name="Delwiche C."/>
            <person name="Schmutz J."/>
            <person name="Rokhsar D."/>
            <person name="Van de Peer Y."/>
            <person name="Moreau H."/>
            <person name="Grigoriev I.V."/>
        </authorList>
    </citation>
    <scope>NUCLEOTIDE SEQUENCE [LARGE SCALE GENOMIC DNA]</scope>
    <source>
        <strain evidence="1 2">CCE9901</strain>
    </source>
</reference>
<dbReference type="KEGG" id="olu:OSTLU_92127"/>
<dbReference type="EMBL" id="CP000581">
    <property type="protein sequence ID" value="ABO93798.1"/>
    <property type="molecule type" value="Genomic_DNA"/>
</dbReference>
<dbReference type="SUPFAM" id="SSF51735">
    <property type="entry name" value="NAD(P)-binding Rossmann-fold domains"/>
    <property type="match status" value="1"/>
</dbReference>
<keyword evidence="2" id="KW-1185">Reference proteome</keyword>
<dbReference type="InterPro" id="IPR036291">
    <property type="entry name" value="NAD(P)-bd_dom_sf"/>
</dbReference>
<dbReference type="InterPro" id="IPR002347">
    <property type="entry name" value="SDR_fam"/>
</dbReference>
<organism evidence="1 2">
    <name type="scientific">Ostreococcus lucimarinus (strain CCE9901)</name>
    <dbReference type="NCBI Taxonomy" id="436017"/>
    <lineage>
        <taxon>Eukaryota</taxon>
        <taxon>Viridiplantae</taxon>
        <taxon>Chlorophyta</taxon>
        <taxon>Mamiellophyceae</taxon>
        <taxon>Mamiellales</taxon>
        <taxon>Bathycoccaceae</taxon>
        <taxon>Ostreococcus</taxon>
    </lineage>
</organism>
<dbReference type="RefSeq" id="XP_001415506.1">
    <property type="nucleotide sequence ID" value="XM_001415469.1"/>
</dbReference>
<dbReference type="Gramene" id="ABO93798">
    <property type="protein sequence ID" value="ABO93798"/>
    <property type="gene ID" value="OSTLU_92127"/>
</dbReference>
<name>A4RR42_OSTLU</name>
<dbReference type="GeneID" id="4999474"/>
<evidence type="ECO:0000313" key="2">
    <source>
        <dbReference type="Proteomes" id="UP000001568"/>
    </source>
</evidence>
<dbReference type="Gene3D" id="3.40.50.720">
    <property type="entry name" value="NAD(P)-binding Rossmann-like Domain"/>
    <property type="match status" value="1"/>
</dbReference>
<accession>A4RR42</accession>
<proteinExistence type="predicted"/>
<protein>
    <submittedName>
        <fullName evidence="1">Uncharacterized protein</fullName>
    </submittedName>
</protein>